<feature type="non-terminal residue" evidence="2">
    <location>
        <position position="189"/>
    </location>
</feature>
<accession>A0AAV2PRZ8</accession>
<feature type="compositionally biased region" description="Basic and acidic residues" evidence="1">
    <location>
        <begin position="144"/>
        <end position="157"/>
    </location>
</feature>
<comment type="caution">
    <text evidence="2">The sequence shown here is derived from an EMBL/GenBank/DDBJ whole genome shotgun (WGS) entry which is preliminary data.</text>
</comment>
<organism evidence="2 3">
    <name type="scientific">Meganyctiphanes norvegica</name>
    <name type="common">Northern krill</name>
    <name type="synonym">Thysanopoda norvegica</name>
    <dbReference type="NCBI Taxonomy" id="48144"/>
    <lineage>
        <taxon>Eukaryota</taxon>
        <taxon>Metazoa</taxon>
        <taxon>Ecdysozoa</taxon>
        <taxon>Arthropoda</taxon>
        <taxon>Crustacea</taxon>
        <taxon>Multicrustacea</taxon>
        <taxon>Malacostraca</taxon>
        <taxon>Eumalacostraca</taxon>
        <taxon>Eucarida</taxon>
        <taxon>Euphausiacea</taxon>
        <taxon>Euphausiidae</taxon>
        <taxon>Meganyctiphanes</taxon>
    </lineage>
</organism>
<name>A0AAV2PRZ8_MEGNR</name>
<dbReference type="Proteomes" id="UP001497623">
    <property type="component" value="Unassembled WGS sequence"/>
</dbReference>
<proteinExistence type="predicted"/>
<evidence type="ECO:0000313" key="3">
    <source>
        <dbReference type="Proteomes" id="UP001497623"/>
    </source>
</evidence>
<evidence type="ECO:0000256" key="1">
    <source>
        <dbReference type="SAM" id="MobiDB-lite"/>
    </source>
</evidence>
<reference evidence="2 3" key="1">
    <citation type="submission" date="2024-05" db="EMBL/GenBank/DDBJ databases">
        <authorList>
            <person name="Wallberg A."/>
        </authorList>
    </citation>
    <scope>NUCLEOTIDE SEQUENCE [LARGE SCALE GENOMIC DNA]</scope>
</reference>
<sequence length="189" mass="21880">MSAKQRQIHKDNELWETNRMLTSGVVQKIDVDEDFEEEFTNRVHILVHNIVPPFLDGRIVFTKQPEPVIPIKDSTSDMAIVSRKGSAVVKSHREQKERRKAARKEWELAGTQLGNLIGVKNEDQRDERAEGDADYKTGQKFAEHMKDYEDNSDEATKRSKIKKQRNSLPVFAVREELLRLIRENSVVII</sequence>
<gene>
    <name evidence="2" type="ORF">MNOR_LOCUS3314</name>
</gene>
<dbReference type="InterPro" id="IPR027417">
    <property type="entry name" value="P-loop_NTPase"/>
</dbReference>
<protein>
    <submittedName>
        <fullName evidence="2">Uncharacterized protein</fullName>
    </submittedName>
</protein>
<evidence type="ECO:0000313" key="2">
    <source>
        <dbReference type="EMBL" id="CAL4063351.1"/>
    </source>
</evidence>
<dbReference type="EMBL" id="CAXKWB010001118">
    <property type="protein sequence ID" value="CAL4063351.1"/>
    <property type="molecule type" value="Genomic_DNA"/>
</dbReference>
<dbReference type="Gene3D" id="3.40.50.300">
    <property type="entry name" value="P-loop containing nucleotide triphosphate hydrolases"/>
    <property type="match status" value="1"/>
</dbReference>
<keyword evidence="3" id="KW-1185">Reference proteome</keyword>
<dbReference type="AlphaFoldDB" id="A0AAV2PRZ8"/>
<feature type="region of interest" description="Disordered" evidence="1">
    <location>
        <begin position="144"/>
        <end position="163"/>
    </location>
</feature>